<accession>A0A7X9ZWP2</accession>
<dbReference type="Gene3D" id="2.40.50.100">
    <property type="match status" value="1"/>
</dbReference>
<evidence type="ECO:0000313" key="2">
    <source>
        <dbReference type="EMBL" id="NML31147.1"/>
    </source>
</evidence>
<dbReference type="EMBL" id="JABBFZ010000004">
    <property type="protein sequence ID" value="NML31147.1"/>
    <property type="molecule type" value="Genomic_DNA"/>
</dbReference>
<proteinExistence type="inferred from homology"/>
<dbReference type="InterPro" id="IPR006143">
    <property type="entry name" value="RND_pump_MFP"/>
</dbReference>
<reference evidence="2 3" key="1">
    <citation type="submission" date="2020-04" db="EMBL/GenBank/DDBJ databases">
        <title>Paraburkholderia sp. G-4-1-8 isolated from soil.</title>
        <authorList>
            <person name="Dahal R.H."/>
        </authorList>
    </citation>
    <scope>NUCLEOTIDE SEQUENCE [LARGE SCALE GENOMIC DNA]</scope>
    <source>
        <strain evidence="2 3">G-4-1-8</strain>
    </source>
</reference>
<keyword evidence="3" id="KW-1185">Reference proteome</keyword>
<comment type="similarity">
    <text evidence="1">Belongs to the membrane fusion protein (MFP) (TC 8.A.1) family.</text>
</comment>
<organism evidence="2 3">
    <name type="scientific">Paraburkholderia antibiotica</name>
    <dbReference type="NCBI Taxonomy" id="2728839"/>
    <lineage>
        <taxon>Bacteria</taxon>
        <taxon>Pseudomonadati</taxon>
        <taxon>Pseudomonadota</taxon>
        <taxon>Betaproteobacteria</taxon>
        <taxon>Burkholderiales</taxon>
        <taxon>Burkholderiaceae</taxon>
        <taxon>Paraburkholderia</taxon>
    </lineage>
</organism>
<dbReference type="Proteomes" id="UP000583127">
    <property type="component" value="Unassembled WGS sequence"/>
</dbReference>
<dbReference type="SUPFAM" id="SSF111369">
    <property type="entry name" value="HlyD-like secretion proteins"/>
    <property type="match status" value="1"/>
</dbReference>
<dbReference type="AlphaFoldDB" id="A0A7X9ZWP2"/>
<dbReference type="Gene3D" id="2.40.30.170">
    <property type="match status" value="1"/>
</dbReference>
<dbReference type="GO" id="GO:0015562">
    <property type="term" value="F:efflux transmembrane transporter activity"/>
    <property type="evidence" value="ECO:0007669"/>
    <property type="project" value="TreeGrafter"/>
</dbReference>
<dbReference type="Gene3D" id="1.10.287.470">
    <property type="entry name" value="Helix hairpin bin"/>
    <property type="match status" value="1"/>
</dbReference>
<dbReference type="PANTHER" id="PTHR30469">
    <property type="entry name" value="MULTIDRUG RESISTANCE PROTEIN MDTA"/>
    <property type="match status" value="1"/>
</dbReference>
<protein>
    <submittedName>
        <fullName evidence="2">Efflux RND transporter periplasmic adaptor subunit</fullName>
    </submittedName>
</protein>
<sequence>MRNSPLNLFSARRSWPRVAAVVAPLVAAVLLYAAIHPVRADDSAAHEPQPSVAVQTVRVQRAEIAQPVRGFGIVAATASSVTTINLPYVARIAQMRVQAGETVKRGAPLCVVQADPAAVLAAAQARSALTLAQGELTRMRSLYDKNLATQSQLANASKAVDDAREALAAQNRTGIANGDKIVTAPFDGVVLQLSAAQGDQLQAGAAILQLASGTNRDASPDARANVLLGVEPSDAATTHPGDTVTLRGLSAALAKTSVEGRVILVGASIDQQSQLVNVSATFPLAQTPFIPGTRVVADIATRNGTHWILPRAAVLEDGQHAYVFQITPQHRAHRVAVNIAVENGARYGVDGPLDPALGVVTSGNYELNDGMAVRTGGDGAR</sequence>
<dbReference type="Gene3D" id="2.40.420.20">
    <property type="match status" value="1"/>
</dbReference>
<comment type="caution">
    <text evidence="2">The sequence shown here is derived from an EMBL/GenBank/DDBJ whole genome shotgun (WGS) entry which is preliminary data.</text>
</comment>
<dbReference type="GO" id="GO:1990281">
    <property type="term" value="C:efflux pump complex"/>
    <property type="evidence" value="ECO:0007669"/>
    <property type="project" value="TreeGrafter"/>
</dbReference>
<evidence type="ECO:0000313" key="3">
    <source>
        <dbReference type="Proteomes" id="UP000583127"/>
    </source>
</evidence>
<dbReference type="NCBIfam" id="TIGR01730">
    <property type="entry name" value="RND_mfp"/>
    <property type="match status" value="1"/>
</dbReference>
<name>A0A7X9ZWP2_9BURK</name>
<evidence type="ECO:0000256" key="1">
    <source>
        <dbReference type="ARBA" id="ARBA00009477"/>
    </source>
</evidence>
<dbReference type="RefSeq" id="WP_169497425.1">
    <property type="nucleotide sequence ID" value="NZ_JABBFZ010000004.1"/>
</dbReference>
<dbReference type="PANTHER" id="PTHR30469:SF15">
    <property type="entry name" value="HLYD FAMILY OF SECRETION PROTEINS"/>
    <property type="match status" value="1"/>
</dbReference>
<gene>
    <name evidence="2" type="ORF">HHL14_09900</name>
</gene>